<accession>A0A9D1I0E0</accession>
<comment type="similarity">
    <text evidence="1">Belongs to the glycosyl hydrolase 25 family.</text>
</comment>
<protein>
    <recommendedName>
        <fullName evidence="7">Lysozyme</fullName>
    </recommendedName>
</protein>
<sequence length="275" mass="32272">MSPRKRRTGKYSKRLTRQRRKRHFVRDEKGAWKKILKAACLVACLFICIFTARNIYFFITESGVDEENPYPVRGVDVSVYQLDIDWEGLASEGIDFAFIKATEGSSHTDERFEENWEEAGDAGIKTGAYHFLSYDTPGESQAQNYIETVEKRLGSLPPVVDVEFYGDYHENHPSKEKMYEILDVVLEALEDRYGKRPLIYTNTYIYESYISGRYDDYEIWISDHDIPDTLPDGREWTFCQYTFRATSEHVAGGEKYFDMNVFNGSQWDFRWYRGK</sequence>
<evidence type="ECO:0008006" key="7">
    <source>
        <dbReference type="Google" id="ProtNLM"/>
    </source>
</evidence>
<evidence type="ECO:0000313" key="5">
    <source>
        <dbReference type="EMBL" id="HIU26071.1"/>
    </source>
</evidence>
<evidence type="ECO:0000256" key="1">
    <source>
        <dbReference type="ARBA" id="ARBA00010646"/>
    </source>
</evidence>
<organism evidence="5 6">
    <name type="scientific">Candidatus Allocopromorpha excrementigallinarum</name>
    <dbReference type="NCBI Taxonomy" id="2840742"/>
    <lineage>
        <taxon>Bacteria</taxon>
        <taxon>Bacillati</taxon>
        <taxon>Bacillota</taxon>
        <taxon>Clostridia</taxon>
        <taxon>Eubacteriales</taxon>
        <taxon>Eubacteriaceae</taxon>
        <taxon>Eubacteriaceae incertae sedis</taxon>
        <taxon>Candidatus Allocopromorpha</taxon>
    </lineage>
</organism>
<keyword evidence="3" id="KW-0326">Glycosidase</keyword>
<dbReference type="GO" id="GO:0016052">
    <property type="term" value="P:carbohydrate catabolic process"/>
    <property type="evidence" value="ECO:0007669"/>
    <property type="project" value="TreeGrafter"/>
</dbReference>
<keyword evidence="2" id="KW-0378">Hydrolase</keyword>
<proteinExistence type="inferred from homology"/>
<reference evidence="5" key="2">
    <citation type="journal article" date="2021" name="PeerJ">
        <title>Extensive microbial diversity within the chicken gut microbiome revealed by metagenomics and culture.</title>
        <authorList>
            <person name="Gilroy R."/>
            <person name="Ravi A."/>
            <person name="Getino M."/>
            <person name="Pursley I."/>
            <person name="Horton D.L."/>
            <person name="Alikhan N.F."/>
            <person name="Baker D."/>
            <person name="Gharbi K."/>
            <person name="Hall N."/>
            <person name="Watson M."/>
            <person name="Adriaenssens E.M."/>
            <person name="Foster-Nyarko E."/>
            <person name="Jarju S."/>
            <person name="Secka A."/>
            <person name="Antonio M."/>
            <person name="Oren A."/>
            <person name="Chaudhuri R.R."/>
            <person name="La Ragione R."/>
            <person name="Hildebrand F."/>
            <person name="Pallen M.J."/>
        </authorList>
    </citation>
    <scope>NUCLEOTIDE SEQUENCE</scope>
    <source>
        <strain evidence="5">ChiHcec3-6078</strain>
    </source>
</reference>
<dbReference type="AlphaFoldDB" id="A0A9D1I0E0"/>
<evidence type="ECO:0000256" key="3">
    <source>
        <dbReference type="ARBA" id="ARBA00023295"/>
    </source>
</evidence>
<dbReference type="SMART" id="SM00641">
    <property type="entry name" value="Glyco_25"/>
    <property type="match status" value="1"/>
</dbReference>
<dbReference type="InterPro" id="IPR017853">
    <property type="entry name" value="GH"/>
</dbReference>
<dbReference type="PANTHER" id="PTHR34135:SF2">
    <property type="entry name" value="LYSOZYME"/>
    <property type="match status" value="1"/>
</dbReference>
<reference evidence="5" key="1">
    <citation type="submission" date="2020-10" db="EMBL/GenBank/DDBJ databases">
        <authorList>
            <person name="Gilroy R."/>
        </authorList>
    </citation>
    <scope>NUCLEOTIDE SEQUENCE</scope>
    <source>
        <strain evidence="5">ChiHcec3-6078</strain>
    </source>
</reference>
<name>A0A9D1I0E0_9FIRM</name>
<dbReference type="Pfam" id="PF01183">
    <property type="entry name" value="Glyco_hydro_25"/>
    <property type="match status" value="1"/>
</dbReference>
<dbReference type="GO" id="GO:0003796">
    <property type="term" value="F:lysozyme activity"/>
    <property type="evidence" value="ECO:0007669"/>
    <property type="project" value="InterPro"/>
</dbReference>
<dbReference type="Proteomes" id="UP000824090">
    <property type="component" value="Unassembled WGS sequence"/>
</dbReference>
<evidence type="ECO:0000256" key="2">
    <source>
        <dbReference type="ARBA" id="ARBA00022801"/>
    </source>
</evidence>
<feature type="region of interest" description="Disordered" evidence="4">
    <location>
        <begin position="1"/>
        <end position="21"/>
    </location>
</feature>
<dbReference type="EMBL" id="DVMP01000117">
    <property type="protein sequence ID" value="HIU26071.1"/>
    <property type="molecule type" value="Genomic_DNA"/>
</dbReference>
<dbReference type="PROSITE" id="PS51904">
    <property type="entry name" value="GLYCOSYL_HYDROL_F25_2"/>
    <property type="match status" value="1"/>
</dbReference>
<dbReference type="GO" id="GO:0016998">
    <property type="term" value="P:cell wall macromolecule catabolic process"/>
    <property type="evidence" value="ECO:0007669"/>
    <property type="project" value="InterPro"/>
</dbReference>
<dbReference type="Gene3D" id="3.20.20.80">
    <property type="entry name" value="Glycosidases"/>
    <property type="match status" value="1"/>
</dbReference>
<evidence type="ECO:0000313" key="6">
    <source>
        <dbReference type="Proteomes" id="UP000824090"/>
    </source>
</evidence>
<dbReference type="GO" id="GO:0009253">
    <property type="term" value="P:peptidoglycan catabolic process"/>
    <property type="evidence" value="ECO:0007669"/>
    <property type="project" value="InterPro"/>
</dbReference>
<dbReference type="SUPFAM" id="SSF51445">
    <property type="entry name" value="(Trans)glycosidases"/>
    <property type="match status" value="1"/>
</dbReference>
<dbReference type="InterPro" id="IPR018077">
    <property type="entry name" value="Glyco_hydro_fam25_subgr"/>
</dbReference>
<dbReference type="InterPro" id="IPR002053">
    <property type="entry name" value="Glyco_hydro_25"/>
</dbReference>
<evidence type="ECO:0000256" key="4">
    <source>
        <dbReference type="SAM" id="MobiDB-lite"/>
    </source>
</evidence>
<dbReference type="PANTHER" id="PTHR34135">
    <property type="entry name" value="LYSOZYME"/>
    <property type="match status" value="1"/>
</dbReference>
<gene>
    <name evidence="5" type="ORF">IAC50_06240</name>
</gene>
<comment type="caution">
    <text evidence="5">The sequence shown here is derived from an EMBL/GenBank/DDBJ whole genome shotgun (WGS) entry which is preliminary data.</text>
</comment>